<evidence type="ECO:0000256" key="1">
    <source>
        <dbReference type="SAM" id="Phobius"/>
    </source>
</evidence>
<keyword evidence="1" id="KW-0472">Membrane</keyword>
<dbReference type="OrthoDB" id="7067875at2"/>
<feature type="transmembrane region" description="Helical" evidence="1">
    <location>
        <begin position="211"/>
        <end position="229"/>
    </location>
</feature>
<keyword evidence="1" id="KW-0812">Transmembrane</keyword>
<organism evidence="2 3">
    <name type="scientific">Syntrophus gentianae</name>
    <dbReference type="NCBI Taxonomy" id="43775"/>
    <lineage>
        <taxon>Bacteria</taxon>
        <taxon>Pseudomonadati</taxon>
        <taxon>Thermodesulfobacteriota</taxon>
        <taxon>Syntrophia</taxon>
        <taxon>Syntrophales</taxon>
        <taxon>Syntrophaceae</taxon>
        <taxon>Syntrophus</taxon>
    </lineage>
</organism>
<dbReference type="AlphaFoldDB" id="A0A1H7UD79"/>
<feature type="transmembrane region" description="Helical" evidence="1">
    <location>
        <begin position="7"/>
        <end position="23"/>
    </location>
</feature>
<name>A0A1H7UD79_9BACT</name>
<proteinExistence type="predicted"/>
<sequence>MKEKLNFSPWFVYGVTLFFWVYTYLDKARSLSGGVHLYREYGLVENATNLMLLLAFLLYLLCLKKAESLWEKGWLLILAAGSFYFLGEETSWGYHYFHYGVDDSWRTLNDQKEPNLHNLKGIWEILFDKLPRQLLSIGTVIGGLLGLLADLKGNWPKNPMLQRLIPSGHTLFVAVSANLVAVPEKIGEHLLSEMPTWLKLGNDAGELKECFLALFILFYAYGLFCQFSPSRIKPSAAKE</sequence>
<evidence type="ECO:0000313" key="2">
    <source>
        <dbReference type="EMBL" id="SEL94921.1"/>
    </source>
</evidence>
<dbReference type="Proteomes" id="UP000198744">
    <property type="component" value="Unassembled WGS sequence"/>
</dbReference>
<gene>
    <name evidence="2" type="ORF">SAMN04489760_101119</name>
</gene>
<protein>
    <submittedName>
        <fullName evidence="2">Uncharacterized protein</fullName>
    </submittedName>
</protein>
<reference evidence="2 3" key="1">
    <citation type="submission" date="2016-10" db="EMBL/GenBank/DDBJ databases">
        <authorList>
            <person name="de Groot N.N."/>
        </authorList>
    </citation>
    <scope>NUCLEOTIDE SEQUENCE [LARGE SCALE GENOMIC DNA]</scope>
    <source>
        <strain evidence="2 3">DSM 8423</strain>
    </source>
</reference>
<keyword evidence="3" id="KW-1185">Reference proteome</keyword>
<feature type="transmembrane region" description="Helical" evidence="1">
    <location>
        <begin position="43"/>
        <end position="62"/>
    </location>
</feature>
<keyword evidence="1" id="KW-1133">Transmembrane helix</keyword>
<evidence type="ECO:0000313" key="3">
    <source>
        <dbReference type="Proteomes" id="UP000198744"/>
    </source>
</evidence>
<dbReference type="EMBL" id="FOBS01000001">
    <property type="protein sequence ID" value="SEL94921.1"/>
    <property type="molecule type" value="Genomic_DNA"/>
</dbReference>
<accession>A0A1H7UD79</accession>
<dbReference type="RefSeq" id="WP_093881833.1">
    <property type="nucleotide sequence ID" value="NZ_FOBS01000001.1"/>
</dbReference>
<feature type="transmembrane region" description="Helical" evidence="1">
    <location>
        <begin position="133"/>
        <end position="151"/>
    </location>
</feature>